<name>A0AAV7DX79_ARIFI</name>
<sequence>MAIVSGRLLRACRPVAQEDYSVSSRVNSGRGSSVSFIPGPGSASVKVMEGTGGKRKGGVVARVAVDVVSERETASRGVVDVGVLIFEVASMVRKMFGRVVEKRRSWASWKMSRKQAEMFIERGIINCRFFALFSVAGSLMGSILCFLEGCFFVLQSFLQYFGSARQSSASEGVVLKLLIEALDMFLVGTAMLLFGTGIYVLFVSPKEVKGKERLLISGSNFFGLFRLKKLPPWMDIESVAKAKLRIGRSVTMILQAGVLEKFKDVPLVTGFDLACFAGALLVSSACIFLLSRLSKDAVKR</sequence>
<reference evidence="2 3" key="1">
    <citation type="submission" date="2021-07" db="EMBL/GenBank/DDBJ databases">
        <title>The Aristolochia fimbriata genome: insights into angiosperm evolution, floral development and chemical biosynthesis.</title>
        <authorList>
            <person name="Jiao Y."/>
        </authorList>
    </citation>
    <scope>NUCLEOTIDE SEQUENCE [LARGE SCALE GENOMIC DNA]</scope>
    <source>
        <strain evidence="2">IBCAS-2021</strain>
        <tissue evidence="2">Leaf</tissue>
    </source>
</reference>
<evidence type="ECO:0000313" key="2">
    <source>
        <dbReference type="EMBL" id="KAG9440826.1"/>
    </source>
</evidence>
<dbReference type="PANTHER" id="PTHR31721">
    <property type="entry name" value="OS06G0710300 PROTEIN"/>
    <property type="match status" value="1"/>
</dbReference>
<dbReference type="Proteomes" id="UP000825729">
    <property type="component" value="Unassembled WGS sequence"/>
</dbReference>
<proteinExistence type="predicted"/>
<evidence type="ECO:0000313" key="3">
    <source>
        <dbReference type="Proteomes" id="UP000825729"/>
    </source>
</evidence>
<dbReference type="EMBL" id="JAINDJ010000008">
    <property type="protein sequence ID" value="KAG9440826.1"/>
    <property type="molecule type" value="Genomic_DNA"/>
</dbReference>
<dbReference type="InterPro" id="IPR005134">
    <property type="entry name" value="UPF0114"/>
</dbReference>
<dbReference type="Pfam" id="PF03350">
    <property type="entry name" value="UPF0114"/>
    <property type="match status" value="1"/>
</dbReference>
<feature type="transmembrane region" description="Helical" evidence="1">
    <location>
        <begin position="129"/>
        <end position="154"/>
    </location>
</feature>
<feature type="transmembrane region" description="Helical" evidence="1">
    <location>
        <begin position="175"/>
        <end position="202"/>
    </location>
</feature>
<keyword evidence="3" id="KW-1185">Reference proteome</keyword>
<feature type="transmembrane region" description="Helical" evidence="1">
    <location>
        <begin position="267"/>
        <end position="290"/>
    </location>
</feature>
<evidence type="ECO:0000256" key="1">
    <source>
        <dbReference type="SAM" id="Phobius"/>
    </source>
</evidence>
<dbReference type="AlphaFoldDB" id="A0AAV7DX79"/>
<accession>A0AAV7DX79</accession>
<keyword evidence="1" id="KW-0812">Transmembrane</keyword>
<protein>
    <submittedName>
        <fullName evidence="2">Uncharacterized protein</fullName>
    </submittedName>
</protein>
<keyword evidence="1" id="KW-1133">Transmembrane helix</keyword>
<dbReference type="PANTHER" id="PTHR31721:SF3">
    <property type="entry name" value="EXPRESSED PROTEIN"/>
    <property type="match status" value="1"/>
</dbReference>
<keyword evidence="1" id="KW-0472">Membrane</keyword>
<organism evidence="2 3">
    <name type="scientific">Aristolochia fimbriata</name>
    <name type="common">White veined hardy Dutchman's pipe vine</name>
    <dbReference type="NCBI Taxonomy" id="158543"/>
    <lineage>
        <taxon>Eukaryota</taxon>
        <taxon>Viridiplantae</taxon>
        <taxon>Streptophyta</taxon>
        <taxon>Embryophyta</taxon>
        <taxon>Tracheophyta</taxon>
        <taxon>Spermatophyta</taxon>
        <taxon>Magnoliopsida</taxon>
        <taxon>Magnoliidae</taxon>
        <taxon>Piperales</taxon>
        <taxon>Aristolochiaceae</taxon>
        <taxon>Aristolochia</taxon>
    </lineage>
</organism>
<comment type="caution">
    <text evidence="2">The sequence shown here is derived from an EMBL/GenBank/DDBJ whole genome shotgun (WGS) entry which is preliminary data.</text>
</comment>
<gene>
    <name evidence="2" type="ORF">H6P81_020991</name>
</gene>